<dbReference type="InterPro" id="IPR036397">
    <property type="entry name" value="RNaseH_sf"/>
</dbReference>
<dbReference type="OrthoDB" id="7845843at2"/>
<dbReference type="Pfam" id="PF13456">
    <property type="entry name" value="RVT_3"/>
    <property type="match status" value="1"/>
</dbReference>
<dbReference type="Gene3D" id="3.30.420.10">
    <property type="entry name" value="Ribonuclease H-like superfamily/Ribonuclease H"/>
    <property type="match status" value="1"/>
</dbReference>
<dbReference type="InterPro" id="IPR002156">
    <property type="entry name" value="RNaseH_domain"/>
</dbReference>
<dbReference type="SUPFAM" id="SSF53098">
    <property type="entry name" value="Ribonuclease H-like"/>
    <property type="match status" value="1"/>
</dbReference>
<keyword evidence="3" id="KW-1185">Reference proteome</keyword>
<feature type="domain" description="RNase H type-1" evidence="1">
    <location>
        <begin position="18"/>
        <end position="149"/>
    </location>
</feature>
<dbReference type="PROSITE" id="PS50879">
    <property type="entry name" value="RNASE_H_1"/>
    <property type="match status" value="1"/>
</dbReference>
<dbReference type="PANTHER" id="PTHR48475">
    <property type="entry name" value="RIBONUCLEASE H"/>
    <property type="match status" value="1"/>
</dbReference>
<dbReference type="RefSeq" id="WP_115585439.1">
    <property type="nucleotide sequence ID" value="NZ_CP025544.1"/>
</dbReference>
<name>A0A345ZAV7_9BACT</name>
<evidence type="ECO:0000313" key="2">
    <source>
        <dbReference type="EMBL" id="AXK60424.1"/>
    </source>
</evidence>
<dbReference type="InterPro" id="IPR012337">
    <property type="entry name" value="RNaseH-like_sf"/>
</dbReference>
<accession>A0A345ZAV7</accession>
<dbReference type="GO" id="GO:0003676">
    <property type="term" value="F:nucleic acid binding"/>
    <property type="evidence" value="ECO:0007669"/>
    <property type="project" value="InterPro"/>
</dbReference>
<gene>
    <name evidence="2" type="ORF">C0J27_01520</name>
</gene>
<evidence type="ECO:0000313" key="3">
    <source>
        <dbReference type="Proteomes" id="UP000254834"/>
    </source>
</evidence>
<dbReference type="AlphaFoldDB" id="A0A345ZAV7"/>
<dbReference type="EMBL" id="CP025544">
    <property type="protein sequence ID" value="AXK60424.1"/>
    <property type="molecule type" value="Genomic_DNA"/>
</dbReference>
<dbReference type="CDD" id="cd09279">
    <property type="entry name" value="RNase_HI_like"/>
    <property type="match status" value="1"/>
</dbReference>
<dbReference type="PANTHER" id="PTHR48475:SF1">
    <property type="entry name" value="RNASE H TYPE-1 DOMAIN-CONTAINING PROTEIN"/>
    <property type="match status" value="1"/>
</dbReference>
<proteinExistence type="predicted"/>
<dbReference type="KEGG" id="cdes:C0J27_01520"/>
<dbReference type="Proteomes" id="UP000254834">
    <property type="component" value="Chromosome"/>
</dbReference>
<dbReference type="GO" id="GO:0004523">
    <property type="term" value="F:RNA-DNA hybrid ribonuclease activity"/>
    <property type="evidence" value="ECO:0007669"/>
    <property type="project" value="InterPro"/>
</dbReference>
<evidence type="ECO:0000259" key="1">
    <source>
        <dbReference type="PROSITE" id="PS50879"/>
    </source>
</evidence>
<sequence>MKQMSLWDTPHVEKQEEQVVSWRLFIDGASKNNPGPAASGFVLFKNKEIICRQGFYLGIKTNNQAEYYALVLGIFFAKKYIKKTELLTIISDSQLLVRQMTGIYKVKDAGLRQLKDLSALWLRGYTFRVEHVLREYNKLADEMANRGVEKKISLPQEFLDCLKDHEITI</sequence>
<reference evidence="2 3" key="1">
    <citation type="submission" date="2017-12" db="EMBL/GenBank/DDBJ databases">
        <title>Chromulinavorax destructans is a abundant pathogen of dominant heterotrophic picoflagllates.</title>
        <authorList>
            <person name="Deeg C.M."/>
            <person name="Zimmer M."/>
            <person name="Suttle C.A."/>
        </authorList>
    </citation>
    <scope>NUCLEOTIDE SEQUENCE [LARGE SCALE GENOMIC DNA]</scope>
    <source>
        <strain evidence="2 3">SeV1</strain>
    </source>
</reference>
<organism evidence="2 3">
    <name type="scientific">Candidatus Chromulinivorax destructor</name>
    <dbReference type="NCBI Taxonomy" id="2066483"/>
    <lineage>
        <taxon>Bacteria</taxon>
        <taxon>Candidatus Babelota</taxon>
        <taxon>Candidatus Babeliae</taxon>
        <taxon>Candidatus Babeliales</taxon>
        <taxon>Candidatus Chromulinivoraceae</taxon>
        <taxon>Candidatus Chromulinivorax</taxon>
    </lineage>
</organism>
<protein>
    <submittedName>
        <fullName evidence="2">Ribonuclease H</fullName>
    </submittedName>
</protein>